<sequence>MRSQHRPRLSKNMHVEKLYGAWMFCLHYFTLIGERSKFQGYYGRIGQRDPTLALLVLGPLWRTTAARRILNGSLLALAARGSAPSSSLSFLSTLHLPSFHFYVEDSNDLDLKSDWASNTRERPSSPPRRRSSTRLPPSGRITAARQSVRRRCTRSTARGSCAPPSPARCVRRAHHISTQWSACEGGAHTGSTCMCVTRGISTSIYGIRTRITKGL</sequence>
<evidence type="ECO:0000313" key="2">
    <source>
        <dbReference type="EMBL" id="TRM56122.1"/>
    </source>
</evidence>
<dbReference type="EMBL" id="VDMD01000080">
    <property type="protein sequence ID" value="TRM56122.1"/>
    <property type="molecule type" value="Genomic_DNA"/>
</dbReference>
<organism evidence="2 3">
    <name type="scientific">Schizophyllum amplum</name>
    <dbReference type="NCBI Taxonomy" id="97359"/>
    <lineage>
        <taxon>Eukaryota</taxon>
        <taxon>Fungi</taxon>
        <taxon>Dikarya</taxon>
        <taxon>Basidiomycota</taxon>
        <taxon>Agaricomycotina</taxon>
        <taxon>Agaricomycetes</taxon>
        <taxon>Agaricomycetidae</taxon>
        <taxon>Agaricales</taxon>
        <taxon>Schizophyllaceae</taxon>
        <taxon>Schizophyllum</taxon>
    </lineage>
</organism>
<accession>A0A550BUA2</accession>
<keyword evidence="3" id="KW-1185">Reference proteome</keyword>
<feature type="region of interest" description="Disordered" evidence="1">
    <location>
        <begin position="114"/>
        <end position="165"/>
    </location>
</feature>
<protein>
    <submittedName>
        <fullName evidence="2">Uncharacterized protein</fullName>
    </submittedName>
</protein>
<reference evidence="2 3" key="1">
    <citation type="journal article" date="2019" name="New Phytol.">
        <title>Comparative genomics reveals unique wood-decay strategies and fruiting body development in the Schizophyllaceae.</title>
        <authorList>
            <person name="Almasi E."/>
            <person name="Sahu N."/>
            <person name="Krizsan K."/>
            <person name="Balint B."/>
            <person name="Kovacs G.M."/>
            <person name="Kiss B."/>
            <person name="Cseklye J."/>
            <person name="Drula E."/>
            <person name="Henrissat B."/>
            <person name="Nagy I."/>
            <person name="Chovatia M."/>
            <person name="Adam C."/>
            <person name="LaButti K."/>
            <person name="Lipzen A."/>
            <person name="Riley R."/>
            <person name="Grigoriev I.V."/>
            <person name="Nagy L.G."/>
        </authorList>
    </citation>
    <scope>NUCLEOTIDE SEQUENCE [LARGE SCALE GENOMIC DNA]</scope>
    <source>
        <strain evidence="2 3">NL-1724</strain>
    </source>
</reference>
<proteinExistence type="predicted"/>
<comment type="caution">
    <text evidence="2">The sequence shown here is derived from an EMBL/GenBank/DDBJ whole genome shotgun (WGS) entry which is preliminary data.</text>
</comment>
<gene>
    <name evidence="2" type="ORF">BD626DRAFT_267145</name>
</gene>
<evidence type="ECO:0000256" key="1">
    <source>
        <dbReference type="SAM" id="MobiDB-lite"/>
    </source>
</evidence>
<evidence type="ECO:0000313" key="3">
    <source>
        <dbReference type="Proteomes" id="UP000320762"/>
    </source>
</evidence>
<name>A0A550BUA2_9AGAR</name>
<dbReference type="AlphaFoldDB" id="A0A550BUA2"/>
<dbReference type="Proteomes" id="UP000320762">
    <property type="component" value="Unassembled WGS sequence"/>
</dbReference>
<feature type="compositionally biased region" description="Basic and acidic residues" evidence="1">
    <location>
        <begin position="114"/>
        <end position="123"/>
    </location>
</feature>